<reference evidence="4" key="1">
    <citation type="submission" date="2020-11" db="EMBL/GenBank/DDBJ databases">
        <title>Adaptations for nitrogen fixation in a non-lichenized fungal sporocarp promotes dispersal by wood-feeding termites.</title>
        <authorList>
            <consortium name="DOE Joint Genome Institute"/>
            <person name="Koch R.A."/>
            <person name="Yoon G."/>
            <person name="Arayal U."/>
            <person name="Lail K."/>
            <person name="Amirebrahimi M."/>
            <person name="Labutti K."/>
            <person name="Lipzen A."/>
            <person name="Riley R."/>
            <person name="Barry K."/>
            <person name="Henrissat B."/>
            <person name="Grigoriev I.V."/>
            <person name="Herr J.R."/>
            <person name="Aime M.C."/>
        </authorList>
    </citation>
    <scope>NUCLEOTIDE SEQUENCE</scope>
    <source>
        <strain evidence="4">MCA 3950</strain>
    </source>
</reference>
<dbReference type="Proteomes" id="UP000812287">
    <property type="component" value="Unassembled WGS sequence"/>
</dbReference>
<feature type="compositionally biased region" description="Polar residues" evidence="1">
    <location>
        <begin position="289"/>
        <end position="315"/>
    </location>
</feature>
<dbReference type="GeneID" id="66107697"/>
<feature type="region of interest" description="Disordered" evidence="1">
    <location>
        <begin position="268"/>
        <end position="328"/>
    </location>
</feature>
<comment type="caution">
    <text evidence="4">The sequence shown here is derived from an EMBL/GenBank/DDBJ whole genome shotgun (WGS) entry which is preliminary data.</text>
</comment>
<sequence>MFSIKLYKITTFTLVICLVLALVVSSEANSHAGVVRRDHEALNRMMRKRAPAPQDNGGTANSATAAVDSTTATTSTQSTTQTQDQTQSTSSSTTSSHTSTSSITSTTSTSISTPSTTSVPSTSTSSTTLTTSTSSLTSSSLSPSTTSSSTSTTSTSSTPATTSSTSSTVQTQQQQTTTQDATTATQDDTSNTSHSTITKTASVDETASAASATSSAETSGNTSTSAKTAAITALIVVASSVGGIVILWTIFRKWKLGRSSEFDKRMQPIDWQPTTGDDGGIIGHHRATSDTSSFHSGLNHSNSLSGRSYGATSESGHGHGSAEMSGELGPLPQHDFTAAASNLAPVGGYADLARGPSPQPEMQEPLARGPSMTRPVYDVSVPLHHQMGYSSQDTYDYSGGVPARY</sequence>
<feature type="compositionally biased region" description="Low complexity" evidence="1">
    <location>
        <begin position="59"/>
        <end position="193"/>
    </location>
</feature>
<organism evidence="4 5">
    <name type="scientific">Guyanagaster necrorhizus</name>
    <dbReference type="NCBI Taxonomy" id="856835"/>
    <lineage>
        <taxon>Eukaryota</taxon>
        <taxon>Fungi</taxon>
        <taxon>Dikarya</taxon>
        <taxon>Basidiomycota</taxon>
        <taxon>Agaricomycotina</taxon>
        <taxon>Agaricomycetes</taxon>
        <taxon>Agaricomycetidae</taxon>
        <taxon>Agaricales</taxon>
        <taxon>Marasmiineae</taxon>
        <taxon>Physalacriaceae</taxon>
        <taxon>Guyanagaster</taxon>
    </lineage>
</organism>
<feature type="chain" id="PRO_5040517056" description="Mid2 domain-containing protein" evidence="3">
    <location>
        <begin position="29"/>
        <end position="405"/>
    </location>
</feature>
<evidence type="ECO:0000256" key="1">
    <source>
        <dbReference type="SAM" id="MobiDB-lite"/>
    </source>
</evidence>
<keyword evidence="3" id="KW-0732">Signal</keyword>
<feature type="signal peptide" evidence="3">
    <location>
        <begin position="1"/>
        <end position="28"/>
    </location>
</feature>
<dbReference type="RefSeq" id="XP_043044184.1">
    <property type="nucleotide sequence ID" value="XM_043185400.1"/>
</dbReference>
<gene>
    <name evidence="4" type="ORF">BT62DRAFT_927957</name>
</gene>
<evidence type="ECO:0008006" key="6">
    <source>
        <dbReference type="Google" id="ProtNLM"/>
    </source>
</evidence>
<keyword evidence="5" id="KW-1185">Reference proteome</keyword>
<evidence type="ECO:0000256" key="3">
    <source>
        <dbReference type="SAM" id="SignalP"/>
    </source>
</evidence>
<proteinExistence type="predicted"/>
<evidence type="ECO:0000256" key="2">
    <source>
        <dbReference type="SAM" id="Phobius"/>
    </source>
</evidence>
<feature type="transmembrane region" description="Helical" evidence="2">
    <location>
        <begin position="229"/>
        <end position="251"/>
    </location>
</feature>
<protein>
    <recommendedName>
        <fullName evidence="6">Mid2 domain-containing protein</fullName>
    </recommendedName>
</protein>
<keyword evidence="2" id="KW-0472">Membrane</keyword>
<name>A0A9P7W174_9AGAR</name>
<dbReference type="EMBL" id="MU250526">
    <property type="protein sequence ID" value="KAG7450684.1"/>
    <property type="molecule type" value="Genomic_DNA"/>
</dbReference>
<dbReference type="OrthoDB" id="3261505at2759"/>
<feature type="region of interest" description="Disordered" evidence="1">
    <location>
        <begin position="49"/>
        <end position="205"/>
    </location>
</feature>
<evidence type="ECO:0000313" key="5">
    <source>
        <dbReference type="Proteomes" id="UP000812287"/>
    </source>
</evidence>
<dbReference type="AlphaFoldDB" id="A0A9P7W174"/>
<keyword evidence="2" id="KW-0812">Transmembrane</keyword>
<keyword evidence="2" id="KW-1133">Transmembrane helix</keyword>
<evidence type="ECO:0000313" key="4">
    <source>
        <dbReference type="EMBL" id="KAG7450684.1"/>
    </source>
</evidence>
<accession>A0A9P7W174</accession>
<feature type="region of interest" description="Disordered" evidence="1">
    <location>
        <begin position="352"/>
        <end position="373"/>
    </location>
</feature>